<protein>
    <submittedName>
        <fullName evidence="2">Uncharacterized protein</fullName>
    </submittedName>
</protein>
<keyword evidence="3" id="KW-1185">Reference proteome</keyword>
<evidence type="ECO:0000313" key="3">
    <source>
        <dbReference type="Proteomes" id="UP000784294"/>
    </source>
</evidence>
<evidence type="ECO:0000313" key="2">
    <source>
        <dbReference type="EMBL" id="VEL15443.1"/>
    </source>
</evidence>
<keyword evidence="1" id="KW-1133">Transmembrane helix</keyword>
<keyword evidence="1" id="KW-0472">Membrane</keyword>
<gene>
    <name evidence="2" type="ORF">PXEA_LOCUS8883</name>
</gene>
<evidence type="ECO:0000256" key="1">
    <source>
        <dbReference type="SAM" id="Phobius"/>
    </source>
</evidence>
<reference evidence="2" key="1">
    <citation type="submission" date="2018-11" db="EMBL/GenBank/DDBJ databases">
        <authorList>
            <consortium name="Pathogen Informatics"/>
        </authorList>
    </citation>
    <scope>NUCLEOTIDE SEQUENCE</scope>
</reference>
<name>A0A448WML8_9PLAT</name>
<accession>A0A448WML8</accession>
<dbReference type="Proteomes" id="UP000784294">
    <property type="component" value="Unassembled WGS sequence"/>
</dbReference>
<dbReference type="AlphaFoldDB" id="A0A448WML8"/>
<keyword evidence="1" id="KW-0812">Transmembrane</keyword>
<sequence>MNSADTSDRLWCTEALAESIPLGEFDWPRLSSLCPALLRLPLLSSHFIISSVFSLAPFHLLFAILGTAHSVTMVPVLHKPRPPLSVAPFSNRLLPHFLSATLFPTASNQFRQHSSEA</sequence>
<comment type="caution">
    <text evidence="2">The sequence shown here is derived from an EMBL/GenBank/DDBJ whole genome shotgun (WGS) entry which is preliminary data.</text>
</comment>
<feature type="transmembrane region" description="Helical" evidence="1">
    <location>
        <begin position="47"/>
        <end position="71"/>
    </location>
</feature>
<organism evidence="2 3">
    <name type="scientific">Protopolystoma xenopodis</name>
    <dbReference type="NCBI Taxonomy" id="117903"/>
    <lineage>
        <taxon>Eukaryota</taxon>
        <taxon>Metazoa</taxon>
        <taxon>Spiralia</taxon>
        <taxon>Lophotrochozoa</taxon>
        <taxon>Platyhelminthes</taxon>
        <taxon>Monogenea</taxon>
        <taxon>Polyopisthocotylea</taxon>
        <taxon>Polystomatidea</taxon>
        <taxon>Polystomatidae</taxon>
        <taxon>Protopolystoma</taxon>
    </lineage>
</organism>
<proteinExistence type="predicted"/>
<dbReference type="EMBL" id="CAAALY010024616">
    <property type="protein sequence ID" value="VEL15443.1"/>
    <property type="molecule type" value="Genomic_DNA"/>
</dbReference>